<dbReference type="Gene3D" id="2.160.20.10">
    <property type="entry name" value="Single-stranded right-handed beta-helix, Pectin lyase-like"/>
    <property type="match status" value="1"/>
</dbReference>
<dbReference type="Proteomes" id="UP000637774">
    <property type="component" value="Unassembled WGS sequence"/>
</dbReference>
<sequence length="570" mass="60690">MLGGLLTGPAAQAQLVSFPGAEGAGKYTSGGRGRPAQPTTVYEVTSLADTNTPGTLRYACSQSATAAPFRTVVFRVCGTIHLAANLRIPANTTLAGQTAPGDGICLADREVSVSGNNVIVRFLRFRLGDRYQNLGMVPGSGDSDAFNGRFNLKTIIDHCSMSWSTDEAFTFYEGDSTSLQWNLISEPLNYSYHFEPGNTDFERHGFGGIWGGRRASFHHNLIAHCKGRMPRFAGSGGFTPVAAGTENVDFRNNVIYDWEAYSSNGGEGGNYNMVNNYYKWGPSTPNTSSGGVQRRAQVMNPSRTTTAPVLPYPRIFLSGNYVDGSPLVTARNWRGVLMSGGTLADTVQSKVSTPFTIVPMPTQTALDAYTSVLQSAGCVLPARDALDQRIVDDVRNRTGAIIDVQGGFPHGTPYSQTTGAWPTLNCGPPPVDTDRDGMPDTYELANGLNPALAADRQGIAANGYTNLENYLNSLVAAVVVTGTRDAATGAAPLLQVYPNPGTGQTTLVHPRATAVARLAVFNFVGQQVASYVVTAGEAETRFSLGALASGNYLLVYTDQGVQLTAKCQRD</sequence>
<protein>
    <submittedName>
        <fullName evidence="3">Pectate lyase</fullName>
    </submittedName>
</protein>
<keyword evidence="1" id="KW-0479">Metal-binding</keyword>
<dbReference type="InterPro" id="IPR052063">
    <property type="entry name" value="Polysaccharide_Lyase_1"/>
</dbReference>
<evidence type="ECO:0000256" key="1">
    <source>
        <dbReference type="ARBA" id="ARBA00022723"/>
    </source>
</evidence>
<dbReference type="InterPro" id="IPR012334">
    <property type="entry name" value="Pectin_lyas_fold"/>
</dbReference>
<dbReference type="GO" id="GO:0016829">
    <property type="term" value="F:lyase activity"/>
    <property type="evidence" value="ECO:0007669"/>
    <property type="project" value="UniProtKB-KW"/>
</dbReference>
<dbReference type="NCBIfam" id="TIGR04183">
    <property type="entry name" value="Por_Secre_tail"/>
    <property type="match status" value="1"/>
</dbReference>
<evidence type="ECO:0000313" key="3">
    <source>
        <dbReference type="EMBL" id="GGH90802.1"/>
    </source>
</evidence>
<gene>
    <name evidence="3" type="primary">pel</name>
    <name evidence="3" type="ORF">GCM10011495_37480</name>
</gene>
<name>A0ABQ2AHT9_9BACT</name>
<evidence type="ECO:0000256" key="2">
    <source>
        <dbReference type="ARBA" id="ARBA00023180"/>
    </source>
</evidence>
<dbReference type="InterPro" id="IPR011050">
    <property type="entry name" value="Pectin_lyase_fold/virulence"/>
</dbReference>
<comment type="caution">
    <text evidence="3">The sequence shown here is derived from an EMBL/GenBank/DDBJ whole genome shotgun (WGS) entry which is preliminary data.</text>
</comment>
<keyword evidence="2" id="KW-0325">Glycoprotein</keyword>
<evidence type="ECO:0000313" key="4">
    <source>
        <dbReference type="Proteomes" id="UP000637774"/>
    </source>
</evidence>
<dbReference type="SUPFAM" id="SSF51126">
    <property type="entry name" value="Pectin lyase-like"/>
    <property type="match status" value="1"/>
</dbReference>
<proteinExistence type="predicted"/>
<accession>A0ABQ2AHT9</accession>
<reference evidence="4" key="1">
    <citation type="journal article" date="2019" name="Int. J. Syst. Evol. Microbiol.">
        <title>The Global Catalogue of Microorganisms (GCM) 10K type strain sequencing project: providing services to taxonomists for standard genome sequencing and annotation.</title>
        <authorList>
            <consortium name="The Broad Institute Genomics Platform"/>
            <consortium name="The Broad Institute Genome Sequencing Center for Infectious Disease"/>
            <person name="Wu L."/>
            <person name="Ma J."/>
        </authorList>
    </citation>
    <scope>NUCLEOTIDE SEQUENCE [LARGE SCALE GENOMIC DNA]</scope>
    <source>
        <strain evidence="4">CGMCC 1.14966</strain>
    </source>
</reference>
<keyword evidence="4" id="KW-1185">Reference proteome</keyword>
<dbReference type="EMBL" id="BMGY01000059">
    <property type="protein sequence ID" value="GGH90802.1"/>
    <property type="molecule type" value="Genomic_DNA"/>
</dbReference>
<keyword evidence="3" id="KW-0456">Lyase</keyword>
<dbReference type="PANTHER" id="PTHR42970">
    <property type="entry name" value="PECTATE LYASE C-RELATED"/>
    <property type="match status" value="1"/>
</dbReference>
<dbReference type="PANTHER" id="PTHR42970:SF1">
    <property type="entry name" value="PECTATE LYASE C-RELATED"/>
    <property type="match status" value="1"/>
</dbReference>
<dbReference type="InterPro" id="IPR026444">
    <property type="entry name" value="Secre_tail"/>
</dbReference>
<organism evidence="3 4">
    <name type="scientific">Hymenobacter frigidus</name>
    <dbReference type="NCBI Taxonomy" id="1524095"/>
    <lineage>
        <taxon>Bacteria</taxon>
        <taxon>Pseudomonadati</taxon>
        <taxon>Bacteroidota</taxon>
        <taxon>Cytophagia</taxon>
        <taxon>Cytophagales</taxon>
        <taxon>Hymenobacteraceae</taxon>
        <taxon>Hymenobacter</taxon>
    </lineage>
</organism>